<organism evidence="2 3">
    <name type="scientific">Tenacibaculum jejuense</name>
    <dbReference type="NCBI Taxonomy" id="584609"/>
    <lineage>
        <taxon>Bacteria</taxon>
        <taxon>Pseudomonadati</taxon>
        <taxon>Bacteroidota</taxon>
        <taxon>Flavobacteriia</taxon>
        <taxon>Flavobacteriales</taxon>
        <taxon>Flavobacteriaceae</taxon>
        <taxon>Tenacibaculum</taxon>
    </lineage>
</organism>
<evidence type="ECO:0000313" key="2">
    <source>
        <dbReference type="EMBL" id="SNR16599.1"/>
    </source>
</evidence>
<keyword evidence="1" id="KW-0812">Transmembrane</keyword>
<proteinExistence type="predicted"/>
<reference evidence="2 3" key="1">
    <citation type="submission" date="2017-07" db="EMBL/GenBank/DDBJ databases">
        <authorList>
            <person name="Sun Z.S."/>
            <person name="Albrecht U."/>
            <person name="Echele G."/>
            <person name="Lee C.C."/>
        </authorList>
    </citation>
    <scope>NUCLEOTIDE SEQUENCE [LARGE SCALE GENOMIC DNA]</scope>
    <source>
        <strain evidence="3">type strain: KCTC 22618</strain>
    </source>
</reference>
<evidence type="ECO:0000256" key="1">
    <source>
        <dbReference type="SAM" id="Phobius"/>
    </source>
</evidence>
<keyword evidence="1" id="KW-1133">Transmembrane helix</keyword>
<dbReference type="GO" id="GO:0006355">
    <property type="term" value="P:regulation of DNA-templated transcription"/>
    <property type="evidence" value="ECO:0007669"/>
    <property type="project" value="InterPro"/>
</dbReference>
<sequence>MYKIKKVILPFILFFSFSNVKAYQSKRFSFITNISIFHTIHTLNLSKTHKVYDNTSIFNFKLIRKNKSIMNFMLANKEIFFSEENNSLDLRILKVRQKFRLLLIVFIVVCSLLTSLLIIIISKLRSNKTQIKNLEIKEKVTLQNHIKQKEEEILATVIAVSAQQEELIETLKVIENLKDEKYNQSLHEVYNKLKNIIQSSSNLNLIFQKLESQYTYFSTSIKNIHPNLTKNDIRNCILLRLGFSLKDSAELLNVSVHAIKIARQRIKKKINYNDNISLKEYLDTFQNYQSFPNKI</sequence>
<dbReference type="Proteomes" id="UP000215214">
    <property type="component" value="Chromosome TJEJU"/>
</dbReference>
<dbReference type="AlphaFoldDB" id="A0A238UBP2"/>
<dbReference type="SUPFAM" id="SSF46894">
    <property type="entry name" value="C-terminal effector domain of the bipartite response regulators"/>
    <property type="match status" value="1"/>
</dbReference>
<dbReference type="GO" id="GO:0003677">
    <property type="term" value="F:DNA binding"/>
    <property type="evidence" value="ECO:0007669"/>
    <property type="project" value="InterPro"/>
</dbReference>
<dbReference type="InterPro" id="IPR016032">
    <property type="entry name" value="Sig_transdc_resp-reg_C-effctor"/>
</dbReference>
<gene>
    <name evidence="2" type="ORF">TJEJU_2930</name>
</gene>
<feature type="transmembrane region" description="Helical" evidence="1">
    <location>
        <begin position="101"/>
        <end position="122"/>
    </location>
</feature>
<name>A0A238UBP2_9FLAO</name>
<dbReference type="KEGG" id="tje:TJEJU_2930"/>
<keyword evidence="1" id="KW-0472">Membrane</keyword>
<accession>A0A238UBP2</accession>
<dbReference type="EMBL" id="LT899436">
    <property type="protein sequence ID" value="SNR16599.1"/>
    <property type="molecule type" value="Genomic_DNA"/>
</dbReference>
<evidence type="ECO:0008006" key="4">
    <source>
        <dbReference type="Google" id="ProtNLM"/>
    </source>
</evidence>
<protein>
    <recommendedName>
        <fullName evidence="4">HTH luxR-type domain-containing protein</fullName>
    </recommendedName>
</protein>
<evidence type="ECO:0000313" key="3">
    <source>
        <dbReference type="Proteomes" id="UP000215214"/>
    </source>
</evidence>
<keyword evidence="3" id="KW-1185">Reference proteome</keyword>